<dbReference type="EMBL" id="BMIG01000009">
    <property type="protein sequence ID" value="GGB03216.1"/>
    <property type="molecule type" value="Genomic_DNA"/>
</dbReference>
<reference evidence="2" key="1">
    <citation type="journal article" date="2014" name="Int. J. Syst. Evol. Microbiol.">
        <title>Complete genome sequence of Corynebacterium casei LMG S-19264T (=DSM 44701T), isolated from a smear-ripened cheese.</title>
        <authorList>
            <consortium name="US DOE Joint Genome Institute (JGI-PGF)"/>
            <person name="Walter F."/>
            <person name="Albersmeier A."/>
            <person name="Kalinowski J."/>
            <person name="Ruckert C."/>
        </authorList>
    </citation>
    <scope>NUCLEOTIDE SEQUENCE</scope>
    <source>
        <strain evidence="2">CGMCC 1.15322</strain>
    </source>
</reference>
<protein>
    <recommendedName>
        <fullName evidence="4">Signal transduction histidine kinase</fullName>
    </recommendedName>
</protein>
<keyword evidence="1" id="KW-1133">Transmembrane helix</keyword>
<name>A0A916WI06_9BURK</name>
<accession>A0A916WI06</accession>
<keyword evidence="3" id="KW-1185">Reference proteome</keyword>
<evidence type="ECO:0000256" key="1">
    <source>
        <dbReference type="SAM" id="Phobius"/>
    </source>
</evidence>
<dbReference type="RefSeq" id="WP_188708871.1">
    <property type="nucleotide sequence ID" value="NZ_BMIG01000009.1"/>
</dbReference>
<comment type="caution">
    <text evidence="2">The sequence shown here is derived from an EMBL/GenBank/DDBJ whole genome shotgun (WGS) entry which is preliminary data.</text>
</comment>
<evidence type="ECO:0000313" key="3">
    <source>
        <dbReference type="Proteomes" id="UP000620596"/>
    </source>
</evidence>
<sequence>MRIRTIVLIVAIALMAGFAALNLDEFTRPSLLSLGFTTVQAPLGLVLLVLLVAALLVFLATTLYIQSAHLLETRQTSRELHAQRELADKAEVSRFTELRSYLEAQAVAANQREATHATVLTERLAQTQQAIAVKIDQSGNTLAAYIGELEDRLESRDGVRRAPVRSDTPPLI</sequence>
<gene>
    <name evidence="2" type="ORF">GCM10011496_25210</name>
</gene>
<dbReference type="Proteomes" id="UP000620596">
    <property type="component" value="Unassembled WGS sequence"/>
</dbReference>
<evidence type="ECO:0008006" key="4">
    <source>
        <dbReference type="Google" id="ProtNLM"/>
    </source>
</evidence>
<proteinExistence type="predicted"/>
<keyword evidence="1" id="KW-0812">Transmembrane</keyword>
<feature type="transmembrane region" description="Helical" evidence="1">
    <location>
        <begin position="43"/>
        <end position="65"/>
    </location>
</feature>
<keyword evidence="1" id="KW-0472">Membrane</keyword>
<reference evidence="2" key="2">
    <citation type="submission" date="2020-09" db="EMBL/GenBank/DDBJ databases">
        <authorList>
            <person name="Sun Q."/>
            <person name="Zhou Y."/>
        </authorList>
    </citation>
    <scope>NUCLEOTIDE SEQUENCE</scope>
    <source>
        <strain evidence="2">CGMCC 1.15322</strain>
    </source>
</reference>
<evidence type="ECO:0000313" key="2">
    <source>
        <dbReference type="EMBL" id="GGB03216.1"/>
    </source>
</evidence>
<organism evidence="2 3">
    <name type="scientific">Polaromonas eurypsychrophila</name>
    <dbReference type="NCBI Taxonomy" id="1614635"/>
    <lineage>
        <taxon>Bacteria</taxon>
        <taxon>Pseudomonadati</taxon>
        <taxon>Pseudomonadota</taxon>
        <taxon>Betaproteobacteria</taxon>
        <taxon>Burkholderiales</taxon>
        <taxon>Comamonadaceae</taxon>
        <taxon>Polaromonas</taxon>
    </lineage>
</organism>
<dbReference type="AlphaFoldDB" id="A0A916WI06"/>